<gene>
    <name evidence="1" type="ORF">PG986_012475</name>
</gene>
<dbReference type="Proteomes" id="UP001391051">
    <property type="component" value="Unassembled WGS sequence"/>
</dbReference>
<dbReference type="EMBL" id="JAQQWE010000008">
    <property type="protein sequence ID" value="KAK7943362.1"/>
    <property type="molecule type" value="Genomic_DNA"/>
</dbReference>
<protein>
    <submittedName>
        <fullName evidence="1">Uncharacterized protein</fullName>
    </submittedName>
</protein>
<accession>A0ABR1Q033</accession>
<comment type="caution">
    <text evidence="1">The sequence shown here is derived from an EMBL/GenBank/DDBJ whole genome shotgun (WGS) entry which is preliminary data.</text>
</comment>
<keyword evidence="2" id="KW-1185">Reference proteome</keyword>
<dbReference type="GeneID" id="92081759"/>
<reference evidence="1 2" key="1">
    <citation type="submission" date="2023-01" db="EMBL/GenBank/DDBJ databases">
        <title>Analysis of 21 Apiospora genomes using comparative genomics revels a genus with tremendous synthesis potential of carbohydrate active enzymes and secondary metabolites.</title>
        <authorList>
            <person name="Sorensen T."/>
        </authorList>
    </citation>
    <scope>NUCLEOTIDE SEQUENCE [LARGE SCALE GENOMIC DNA]</scope>
    <source>
        <strain evidence="1 2">CBS 24483</strain>
    </source>
</reference>
<proteinExistence type="predicted"/>
<dbReference type="RefSeq" id="XP_066695393.1">
    <property type="nucleotide sequence ID" value="XM_066848697.1"/>
</dbReference>
<sequence>MISPGTVEDSTLAGLTWSPALVGSLLLRRFHAERFQKEAASGRSQPGVPAEASSIAHLPTSQPAKRLHSCYITQAGSDRYRNSYTTPSQGAELPVDKPPAECAVRVCLKTDEATATTTLHTLDNSKLWRTALSIPGYPESKDHAQLRRFVPDQDFYYL</sequence>
<organism evidence="1 2">
    <name type="scientific">Apiospora aurea</name>
    <dbReference type="NCBI Taxonomy" id="335848"/>
    <lineage>
        <taxon>Eukaryota</taxon>
        <taxon>Fungi</taxon>
        <taxon>Dikarya</taxon>
        <taxon>Ascomycota</taxon>
        <taxon>Pezizomycotina</taxon>
        <taxon>Sordariomycetes</taxon>
        <taxon>Xylariomycetidae</taxon>
        <taxon>Amphisphaeriales</taxon>
        <taxon>Apiosporaceae</taxon>
        <taxon>Apiospora</taxon>
    </lineage>
</organism>
<name>A0ABR1Q033_9PEZI</name>
<evidence type="ECO:0000313" key="1">
    <source>
        <dbReference type="EMBL" id="KAK7943362.1"/>
    </source>
</evidence>
<evidence type="ECO:0000313" key="2">
    <source>
        <dbReference type="Proteomes" id="UP001391051"/>
    </source>
</evidence>